<proteinExistence type="predicted"/>
<reference evidence="1 2" key="1">
    <citation type="submission" date="2016-01" db="EMBL/GenBank/DDBJ databases">
        <title>Draft Genome Sequences of Seven Thermophilic Sporeformers Isolated from Foods.</title>
        <authorList>
            <person name="Berendsen E.M."/>
            <person name="Wells-Bennik M.H."/>
            <person name="Krawcyk A.O."/>
            <person name="De Jong A."/>
            <person name="Holsappel S."/>
            <person name="Eijlander R.T."/>
            <person name="Kuipers O.P."/>
        </authorList>
    </citation>
    <scope>NUCLEOTIDE SEQUENCE [LARGE SCALE GENOMIC DNA]</scope>
    <source>
        <strain evidence="1 2">B4135</strain>
    </source>
</reference>
<dbReference type="AlphaFoldDB" id="A0A150M4M6"/>
<protein>
    <submittedName>
        <fullName evidence="1">Uncharacterized protein</fullName>
    </submittedName>
</protein>
<gene>
    <name evidence="1" type="ORF">B4135_0135</name>
</gene>
<dbReference type="STRING" id="301148.B4135_0135"/>
<evidence type="ECO:0000313" key="2">
    <source>
        <dbReference type="Proteomes" id="UP000075683"/>
    </source>
</evidence>
<sequence length="46" mass="5005">MDLHGTAVELTVYSIGELSFPKKTCNGMLEVCPIGEIFLSFGGDQR</sequence>
<evidence type="ECO:0000313" key="1">
    <source>
        <dbReference type="EMBL" id="KYD19488.1"/>
    </source>
</evidence>
<comment type="caution">
    <text evidence="1">The sequence shown here is derived from an EMBL/GenBank/DDBJ whole genome shotgun (WGS) entry which is preliminary data.</text>
</comment>
<dbReference type="Proteomes" id="UP000075683">
    <property type="component" value="Unassembled WGS sequence"/>
</dbReference>
<name>A0A150M4M6_9BACI</name>
<organism evidence="1 2">
    <name type="scientific">Caldibacillus debilis</name>
    <dbReference type="NCBI Taxonomy" id="301148"/>
    <lineage>
        <taxon>Bacteria</taxon>
        <taxon>Bacillati</taxon>
        <taxon>Bacillota</taxon>
        <taxon>Bacilli</taxon>
        <taxon>Bacillales</taxon>
        <taxon>Bacillaceae</taxon>
        <taxon>Caldibacillus</taxon>
    </lineage>
</organism>
<dbReference type="EMBL" id="LQYT01000038">
    <property type="protein sequence ID" value="KYD19488.1"/>
    <property type="molecule type" value="Genomic_DNA"/>
</dbReference>
<accession>A0A150M4M6</accession>